<keyword evidence="2 4" id="KW-0863">Zinc-finger</keyword>
<evidence type="ECO:0000259" key="6">
    <source>
        <dbReference type="PROSITE" id="PS51036"/>
    </source>
</evidence>
<dbReference type="Pfam" id="PF01428">
    <property type="entry name" value="zf-AN1"/>
    <property type="match status" value="2"/>
</dbReference>
<dbReference type="PANTHER" id="PTHR10634:SF149">
    <property type="entry name" value="AN1-TYPE DOMAIN-CONTAINING PROTEIN-RELATED"/>
    <property type="match status" value="1"/>
</dbReference>
<evidence type="ECO:0000256" key="2">
    <source>
        <dbReference type="ARBA" id="ARBA00022771"/>
    </source>
</evidence>
<feature type="region of interest" description="Disordered" evidence="5">
    <location>
        <begin position="37"/>
        <end position="67"/>
    </location>
</feature>
<evidence type="ECO:0000256" key="4">
    <source>
        <dbReference type="PROSITE-ProRule" id="PRU00449"/>
    </source>
</evidence>
<dbReference type="Pfam" id="PF01754">
    <property type="entry name" value="zf-A20"/>
    <property type="match status" value="1"/>
</dbReference>
<accession>A0ABY6L5Q7</accession>
<feature type="domain" description="AN1-type" evidence="7">
    <location>
        <begin position="68"/>
        <end position="114"/>
    </location>
</feature>
<dbReference type="InterPro" id="IPR000058">
    <property type="entry name" value="Znf_AN1"/>
</dbReference>
<dbReference type="SUPFAM" id="SSF118310">
    <property type="entry name" value="AN1-like Zinc finger"/>
    <property type="match status" value="2"/>
</dbReference>
<evidence type="ECO:0000313" key="9">
    <source>
        <dbReference type="Proteomes" id="UP001235939"/>
    </source>
</evidence>
<dbReference type="Gene3D" id="4.10.1110.10">
    <property type="entry name" value="AN1-like Zinc finger"/>
    <property type="match status" value="2"/>
</dbReference>
<feature type="compositionally biased region" description="Polar residues" evidence="5">
    <location>
        <begin position="38"/>
        <end position="51"/>
    </location>
</feature>
<sequence length="387" mass="43133">MEWNPDAGCCSTEMDQQQRIVVNKQLGGKLKFQPPDMCSTTFDPQPSSSRAVSDGGGAREEDHPPARRATKNRCHVCRKKVGLTGFTCRCGGLFCSLHRYSNEHDCTFDYRNLGAEEIRKNNPLVIGEKSASYNIALARHSLLLTSSISLVLPNKLMDLDITQRILYSCQCSAVVTLEKPSLSLKGFPTTIKCCPDVSAENARIVRHSDFGQCSSLAKTDRVSVIQRFVYATVSPTTIVWKRWLRTQHDKYCTSERMDTSHCCHPGGVCAEMERHSLCRATGCGFAGSPVTDGYCSQCYKDKCKVLLRIQALDAPAEEADRKKKNRCPVCRKKLGFATGFTCRCGGLFCSLHRYSNEHDCTFDYRNLGAEEIRKNNPLVVGEKVAKL</sequence>
<dbReference type="Gene3D" id="4.10.240.30">
    <property type="match status" value="1"/>
</dbReference>
<evidence type="ECO:0000256" key="5">
    <source>
        <dbReference type="SAM" id="MobiDB-lite"/>
    </source>
</evidence>
<dbReference type="SMART" id="SM00154">
    <property type="entry name" value="ZnF_AN1"/>
    <property type="match status" value="2"/>
</dbReference>
<dbReference type="PANTHER" id="PTHR10634">
    <property type="entry name" value="AN1-TYPE ZINC FINGER PROTEIN"/>
    <property type="match status" value="1"/>
</dbReference>
<dbReference type="SMART" id="SM00259">
    <property type="entry name" value="ZnF_A20"/>
    <property type="match status" value="1"/>
</dbReference>
<feature type="domain" description="A20-type" evidence="6">
    <location>
        <begin position="272"/>
        <end position="307"/>
    </location>
</feature>
<dbReference type="EMBL" id="CP092876">
    <property type="protein sequence ID" value="UYV76465.1"/>
    <property type="molecule type" value="Genomic_DNA"/>
</dbReference>
<reference evidence="8 9" key="1">
    <citation type="submission" date="2022-01" db="EMBL/GenBank/DDBJ databases">
        <title>A chromosomal length assembly of Cordylochernes scorpioides.</title>
        <authorList>
            <person name="Zeh D."/>
            <person name="Zeh J."/>
        </authorList>
    </citation>
    <scope>NUCLEOTIDE SEQUENCE [LARGE SCALE GENOMIC DNA]</scope>
    <source>
        <strain evidence="8">IN4F17</strain>
        <tissue evidence="8">Whole Body</tissue>
    </source>
</reference>
<protein>
    <submittedName>
        <fullName evidence="8">Uncharacterized protein</fullName>
    </submittedName>
</protein>
<keyword evidence="3" id="KW-0862">Zinc</keyword>
<gene>
    <name evidence="8" type="ORF">LAZ67_14000450</name>
</gene>
<keyword evidence="1" id="KW-0479">Metal-binding</keyword>
<keyword evidence="9" id="KW-1185">Reference proteome</keyword>
<dbReference type="InterPro" id="IPR035896">
    <property type="entry name" value="AN1-like_Znf"/>
</dbReference>
<evidence type="ECO:0000256" key="1">
    <source>
        <dbReference type="ARBA" id="ARBA00022723"/>
    </source>
</evidence>
<dbReference type="Proteomes" id="UP001235939">
    <property type="component" value="Chromosome 14"/>
</dbReference>
<proteinExistence type="predicted"/>
<organism evidence="8 9">
    <name type="scientific">Cordylochernes scorpioides</name>
    <dbReference type="NCBI Taxonomy" id="51811"/>
    <lineage>
        <taxon>Eukaryota</taxon>
        <taxon>Metazoa</taxon>
        <taxon>Ecdysozoa</taxon>
        <taxon>Arthropoda</taxon>
        <taxon>Chelicerata</taxon>
        <taxon>Arachnida</taxon>
        <taxon>Pseudoscorpiones</taxon>
        <taxon>Cheliferoidea</taxon>
        <taxon>Chernetidae</taxon>
        <taxon>Cordylochernes</taxon>
    </lineage>
</organism>
<evidence type="ECO:0000259" key="7">
    <source>
        <dbReference type="PROSITE" id="PS51039"/>
    </source>
</evidence>
<dbReference type="SUPFAM" id="SSF57716">
    <property type="entry name" value="Glucocorticoid receptor-like (DNA-binding domain)"/>
    <property type="match status" value="1"/>
</dbReference>
<dbReference type="PROSITE" id="PS51039">
    <property type="entry name" value="ZF_AN1"/>
    <property type="match status" value="2"/>
</dbReference>
<feature type="domain" description="AN1-type" evidence="7">
    <location>
        <begin position="321"/>
        <end position="368"/>
    </location>
</feature>
<dbReference type="InterPro" id="IPR050652">
    <property type="entry name" value="AN1_A20_ZnFinger"/>
</dbReference>
<dbReference type="PROSITE" id="PS51036">
    <property type="entry name" value="ZF_A20"/>
    <property type="match status" value="1"/>
</dbReference>
<name>A0ABY6L5Q7_9ARAC</name>
<evidence type="ECO:0000256" key="3">
    <source>
        <dbReference type="ARBA" id="ARBA00022833"/>
    </source>
</evidence>
<dbReference type="InterPro" id="IPR002653">
    <property type="entry name" value="Znf_A20"/>
</dbReference>
<evidence type="ECO:0000313" key="8">
    <source>
        <dbReference type="EMBL" id="UYV76465.1"/>
    </source>
</evidence>